<dbReference type="InterPro" id="IPR036388">
    <property type="entry name" value="WH-like_DNA-bd_sf"/>
</dbReference>
<keyword evidence="2" id="KW-0805">Transcription regulation</keyword>
<dbReference type="SUPFAM" id="SSF46785">
    <property type="entry name" value="Winged helix' DNA-binding domain"/>
    <property type="match status" value="1"/>
</dbReference>
<reference evidence="5 6" key="1">
    <citation type="submission" date="2020-09" db="EMBL/GenBank/DDBJ databases">
        <title>Paenibacillus sp. CAU 1523 isolated from sand of Haeundae Beach.</title>
        <authorList>
            <person name="Kim W."/>
        </authorList>
    </citation>
    <scope>NUCLEOTIDE SEQUENCE [LARGE SCALE GENOMIC DNA]</scope>
    <source>
        <strain evidence="5 6">CAU 1523</strain>
    </source>
</reference>
<evidence type="ECO:0000256" key="1">
    <source>
        <dbReference type="ARBA" id="ARBA00011046"/>
    </source>
</evidence>
<dbReference type="EMBL" id="JACYTN010000004">
    <property type="protein sequence ID" value="MBD8498450.1"/>
    <property type="molecule type" value="Genomic_DNA"/>
</dbReference>
<keyword evidence="3" id="KW-0238">DNA-binding</keyword>
<comment type="caution">
    <text evidence="5">The sequence shown here is derived from an EMBL/GenBank/DDBJ whole genome shotgun (WGS) entry which is preliminary data.</text>
</comment>
<evidence type="ECO:0000313" key="5">
    <source>
        <dbReference type="EMBL" id="MBD8498450.1"/>
    </source>
</evidence>
<gene>
    <name evidence="5" type="ORF">IFO66_08995</name>
</gene>
<name>A0ABR9AWH2_9BACL</name>
<evidence type="ECO:0000313" key="6">
    <source>
        <dbReference type="Proteomes" id="UP000634529"/>
    </source>
</evidence>
<keyword evidence="6" id="KW-1185">Reference proteome</keyword>
<dbReference type="InterPro" id="IPR036390">
    <property type="entry name" value="WH_DNA-bd_sf"/>
</dbReference>
<evidence type="ECO:0000256" key="4">
    <source>
        <dbReference type="ARBA" id="ARBA00023163"/>
    </source>
</evidence>
<dbReference type="Gene3D" id="1.10.10.10">
    <property type="entry name" value="Winged helix-like DNA-binding domain superfamily/Winged helix DNA-binding domain"/>
    <property type="match status" value="1"/>
</dbReference>
<keyword evidence="4" id="KW-0804">Transcription</keyword>
<dbReference type="RefSeq" id="WP_192024832.1">
    <property type="nucleotide sequence ID" value="NZ_JACYTN010000004.1"/>
</dbReference>
<dbReference type="Gene3D" id="1.10.4040.10">
    <property type="entry name" value="Penicillinase repressor domain"/>
    <property type="match status" value="1"/>
</dbReference>
<organism evidence="5 6">
    <name type="scientific">Paenibacillus arenosi</name>
    <dbReference type="NCBI Taxonomy" id="2774142"/>
    <lineage>
        <taxon>Bacteria</taxon>
        <taxon>Bacillati</taxon>
        <taxon>Bacillota</taxon>
        <taxon>Bacilli</taxon>
        <taxon>Bacillales</taxon>
        <taxon>Paenibacillaceae</taxon>
        <taxon>Paenibacillus</taxon>
    </lineage>
</organism>
<dbReference type="Pfam" id="PF03965">
    <property type="entry name" value="Penicillinase_R"/>
    <property type="match status" value="1"/>
</dbReference>
<comment type="similarity">
    <text evidence="1">Belongs to the BlaI transcriptional regulatory family.</text>
</comment>
<evidence type="ECO:0000256" key="2">
    <source>
        <dbReference type="ARBA" id="ARBA00023015"/>
    </source>
</evidence>
<dbReference type="Proteomes" id="UP000634529">
    <property type="component" value="Unassembled WGS sequence"/>
</dbReference>
<dbReference type="InterPro" id="IPR005650">
    <property type="entry name" value="BlaI_family"/>
</dbReference>
<protein>
    <submittedName>
        <fullName evidence="5">BlaI/MecI/CopY family transcriptional regulator</fullName>
    </submittedName>
</protein>
<sequence>MNNFPRITESEWEVMNVIWARSKATAHEVIEALAQTENTWKPATVKSLISRLVKKNVLGYTQEGKLYCYYPLLSKEECLRSESSSFLQRLYGGTLKPMLVHFLSQENISNREIEELQNILEKRKE</sequence>
<dbReference type="PIRSF" id="PIRSF019455">
    <property type="entry name" value="CopR_AtkY"/>
    <property type="match status" value="1"/>
</dbReference>
<evidence type="ECO:0000256" key="3">
    <source>
        <dbReference type="ARBA" id="ARBA00023125"/>
    </source>
</evidence>
<accession>A0ABR9AWH2</accession>
<proteinExistence type="inferred from homology"/>